<dbReference type="EMBL" id="SMLD01000062">
    <property type="protein sequence ID" value="TDE46480.1"/>
    <property type="molecule type" value="Genomic_DNA"/>
</dbReference>
<dbReference type="AlphaFoldDB" id="A0A4R5FC50"/>
<name>A0A4R5FC50_9ACTN</name>
<evidence type="ECO:0000313" key="3">
    <source>
        <dbReference type="Proteomes" id="UP000295136"/>
    </source>
</evidence>
<dbReference type="RefSeq" id="WP_132632590.1">
    <property type="nucleotide sequence ID" value="NZ_SMLD01000062.1"/>
</dbReference>
<feature type="compositionally biased region" description="Basic and acidic residues" evidence="1">
    <location>
        <begin position="1"/>
        <end position="11"/>
    </location>
</feature>
<proteinExistence type="predicted"/>
<gene>
    <name evidence="2" type="ORF">E1295_23290</name>
</gene>
<reference evidence="2 3" key="1">
    <citation type="submission" date="2019-03" db="EMBL/GenBank/DDBJ databases">
        <title>Draft genome sequences of novel Actinobacteria.</title>
        <authorList>
            <person name="Sahin N."/>
            <person name="Ay H."/>
            <person name="Saygin H."/>
        </authorList>
    </citation>
    <scope>NUCLEOTIDE SEQUENCE [LARGE SCALE GENOMIC DNA]</scope>
    <source>
        <strain evidence="2 3">6K102</strain>
    </source>
</reference>
<evidence type="ECO:0000256" key="1">
    <source>
        <dbReference type="SAM" id="MobiDB-lite"/>
    </source>
</evidence>
<keyword evidence="3" id="KW-1185">Reference proteome</keyword>
<dbReference type="Proteomes" id="UP000295136">
    <property type="component" value="Unassembled WGS sequence"/>
</dbReference>
<protein>
    <submittedName>
        <fullName evidence="2">Uncharacterized protein</fullName>
    </submittedName>
</protein>
<accession>A0A4R5FC50</accession>
<comment type="caution">
    <text evidence="2">The sequence shown here is derived from an EMBL/GenBank/DDBJ whole genome shotgun (WGS) entry which is preliminary data.</text>
</comment>
<organism evidence="2 3">
    <name type="scientific">Nonomuraea mesophila</name>
    <dbReference type="NCBI Taxonomy" id="2530382"/>
    <lineage>
        <taxon>Bacteria</taxon>
        <taxon>Bacillati</taxon>
        <taxon>Actinomycetota</taxon>
        <taxon>Actinomycetes</taxon>
        <taxon>Streptosporangiales</taxon>
        <taxon>Streptosporangiaceae</taxon>
        <taxon>Nonomuraea</taxon>
    </lineage>
</organism>
<evidence type="ECO:0000313" key="2">
    <source>
        <dbReference type="EMBL" id="TDE46480.1"/>
    </source>
</evidence>
<sequence length="59" mass="6216">MEHRGEPRHDVMVATAPPTRGELSTDTAGHHGGRCGPLTDEQAAIVRAATDKALAEGLR</sequence>
<feature type="region of interest" description="Disordered" evidence="1">
    <location>
        <begin position="1"/>
        <end position="35"/>
    </location>
</feature>